<feature type="compositionally biased region" description="Basic and acidic residues" evidence="1">
    <location>
        <begin position="1"/>
        <end position="13"/>
    </location>
</feature>
<accession>E2A091</accession>
<evidence type="ECO:0000313" key="2">
    <source>
        <dbReference type="EMBL" id="EFN73151.1"/>
    </source>
</evidence>
<evidence type="ECO:0000313" key="3">
    <source>
        <dbReference type="Proteomes" id="UP000000311"/>
    </source>
</evidence>
<feature type="compositionally biased region" description="Polar residues" evidence="1">
    <location>
        <begin position="251"/>
        <end position="260"/>
    </location>
</feature>
<dbReference type="AlphaFoldDB" id="E2A091"/>
<proteinExistence type="predicted"/>
<feature type="region of interest" description="Disordered" evidence="1">
    <location>
        <begin position="1"/>
        <end position="30"/>
    </location>
</feature>
<sequence length="291" mass="32986">MTGRRDGDRRVGSSDRGSQPMVGEMSEERHGKARICARNLAGNNKGQQPAGSTIFLAGTQNDGGTQPCFPSLPLLWEQQSSRVTKWPPEAFPIIRYEMARLKLANEIFKEARIGACIAKTTFPRRTIKRTMVFVNRRERYETRKILTTTGQDKPRTVVEGELTSRRVFCSSRPQADWELRKPNVRSSWFALCCLPAFEPNSGEAQQSRAANNITQFEIVIAKPSIICRPQRRARNEGMEVLERQSVDGDNEQQLPFQPNNRFWGHGPRHLRPSVTGEPTTLHRFKGSLVPL</sequence>
<dbReference type="InParanoid" id="E2A091"/>
<reference evidence="2 3" key="1">
    <citation type="journal article" date="2010" name="Science">
        <title>Genomic comparison of the ants Camponotus floridanus and Harpegnathos saltator.</title>
        <authorList>
            <person name="Bonasio R."/>
            <person name="Zhang G."/>
            <person name="Ye C."/>
            <person name="Mutti N.S."/>
            <person name="Fang X."/>
            <person name="Qin N."/>
            <person name="Donahue G."/>
            <person name="Yang P."/>
            <person name="Li Q."/>
            <person name="Li C."/>
            <person name="Zhang P."/>
            <person name="Huang Z."/>
            <person name="Berger S.L."/>
            <person name="Reinberg D."/>
            <person name="Wang J."/>
            <person name="Liebig J."/>
        </authorList>
    </citation>
    <scope>NUCLEOTIDE SEQUENCE [LARGE SCALE GENOMIC DNA]</scope>
    <source>
        <strain evidence="3">C129</strain>
    </source>
</reference>
<keyword evidence="3" id="KW-1185">Reference proteome</keyword>
<dbReference type="Proteomes" id="UP000000311">
    <property type="component" value="Unassembled WGS sequence"/>
</dbReference>
<name>E2A091_CAMFO</name>
<organism evidence="3">
    <name type="scientific">Camponotus floridanus</name>
    <name type="common">Florida carpenter ant</name>
    <dbReference type="NCBI Taxonomy" id="104421"/>
    <lineage>
        <taxon>Eukaryota</taxon>
        <taxon>Metazoa</taxon>
        <taxon>Ecdysozoa</taxon>
        <taxon>Arthropoda</taxon>
        <taxon>Hexapoda</taxon>
        <taxon>Insecta</taxon>
        <taxon>Pterygota</taxon>
        <taxon>Neoptera</taxon>
        <taxon>Endopterygota</taxon>
        <taxon>Hymenoptera</taxon>
        <taxon>Apocrita</taxon>
        <taxon>Aculeata</taxon>
        <taxon>Formicoidea</taxon>
        <taxon>Formicidae</taxon>
        <taxon>Formicinae</taxon>
        <taxon>Camponotus</taxon>
    </lineage>
</organism>
<gene>
    <name evidence="2" type="ORF">EAG_15249</name>
</gene>
<feature type="region of interest" description="Disordered" evidence="1">
    <location>
        <begin position="249"/>
        <end position="272"/>
    </location>
</feature>
<protein>
    <submittedName>
        <fullName evidence="2">Uncharacterized protein</fullName>
    </submittedName>
</protein>
<evidence type="ECO:0000256" key="1">
    <source>
        <dbReference type="SAM" id="MobiDB-lite"/>
    </source>
</evidence>
<dbReference type="EMBL" id="GL435556">
    <property type="protein sequence ID" value="EFN73151.1"/>
    <property type="molecule type" value="Genomic_DNA"/>
</dbReference>